<comment type="caution">
    <text evidence="9">The sequence shown here is derived from an EMBL/GenBank/DDBJ whole genome shotgun (WGS) entry which is preliminary data.</text>
</comment>
<evidence type="ECO:0000259" key="7">
    <source>
        <dbReference type="Pfam" id="PF04542"/>
    </source>
</evidence>
<dbReference type="NCBIfam" id="TIGR02937">
    <property type="entry name" value="sigma70-ECF"/>
    <property type="match status" value="1"/>
</dbReference>
<dbReference type="Pfam" id="PF08281">
    <property type="entry name" value="Sigma70_r4_2"/>
    <property type="match status" value="1"/>
</dbReference>
<dbReference type="RefSeq" id="WP_245969319.1">
    <property type="nucleotide sequence ID" value="NZ_CBCRXS010000022.1"/>
</dbReference>
<dbReference type="PROSITE" id="PS01063">
    <property type="entry name" value="SIGMA70_ECF"/>
    <property type="match status" value="1"/>
</dbReference>
<dbReference type="SUPFAM" id="SSF88946">
    <property type="entry name" value="Sigma2 domain of RNA polymerase sigma factors"/>
    <property type="match status" value="1"/>
</dbReference>
<dbReference type="InterPro" id="IPR013249">
    <property type="entry name" value="RNA_pol_sigma70_r4_t2"/>
</dbReference>
<dbReference type="SUPFAM" id="SSF88659">
    <property type="entry name" value="Sigma3 and sigma4 domains of RNA polymerase sigma factors"/>
    <property type="match status" value="1"/>
</dbReference>
<evidence type="ECO:0000256" key="3">
    <source>
        <dbReference type="ARBA" id="ARBA00023082"/>
    </source>
</evidence>
<keyword evidence="3 6" id="KW-0731">Sigma factor</keyword>
<dbReference type="GO" id="GO:0006352">
    <property type="term" value="P:DNA-templated transcription initiation"/>
    <property type="evidence" value="ECO:0007669"/>
    <property type="project" value="InterPro"/>
</dbReference>
<dbReference type="InterPro" id="IPR013324">
    <property type="entry name" value="RNA_pol_sigma_r3/r4-like"/>
</dbReference>
<feature type="domain" description="RNA polymerase sigma factor 70 region 4 type 2" evidence="8">
    <location>
        <begin position="134"/>
        <end position="186"/>
    </location>
</feature>
<protein>
    <recommendedName>
        <fullName evidence="6">RNA polymerase sigma factor</fullName>
    </recommendedName>
</protein>
<dbReference type="GO" id="GO:0003677">
    <property type="term" value="F:DNA binding"/>
    <property type="evidence" value="ECO:0007669"/>
    <property type="project" value="UniProtKB-KW"/>
</dbReference>
<dbReference type="GO" id="GO:0016987">
    <property type="term" value="F:sigma factor activity"/>
    <property type="evidence" value="ECO:0007669"/>
    <property type="project" value="UniProtKB-KW"/>
</dbReference>
<dbReference type="GO" id="GO:0006950">
    <property type="term" value="P:response to stress"/>
    <property type="evidence" value="ECO:0007669"/>
    <property type="project" value="UniProtKB-ARBA"/>
</dbReference>
<dbReference type="InterPro" id="IPR036388">
    <property type="entry name" value="WH-like_DNA-bd_sf"/>
</dbReference>
<dbReference type="PANTHER" id="PTHR43133:SF66">
    <property type="entry name" value="ECF RNA POLYMERASE SIGMA FACTOR SIGK"/>
    <property type="match status" value="1"/>
</dbReference>
<evidence type="ECO:0000256" key="6">
    <source>
        <dbReference type="RuleBase" id="RU000716"/>
    </source>
</evidence>
<keyword evidence="4 6" id="KW-0238">DNA-binding</keyword>
<dbReference type="InterPro" id="IPR039425">
    <property type="entry name" value="RNA_pol_sigma-70-like"/>
</dbReference>
<keyword evidence="2 6" id="KW-0805">Transcription regulation</keyword>
<comment type="similarity">
    <text evidence="1 6">Belongs to the sigma-70 factor family. ECF subfamily.</text>
</comment>
<dbReference type="InterPro" id="IPR007627">
    <property type="entry name" value="RNA_pol_sigma70_r2"/>
</dbReference>
<dbReference type="Pfam" id="PF04542">
    <property type="entry name" value="Sigma70_r2"/>
    <property type="match status" value="1"/>
</dbReference>
<keyword evidence="5 6" id="KW-0804">Transcription</keyword>
<reference evidence="9 10" key="1">
    <citation type="submission" date="2018-10" db="EMBL/GenBank/DDBJ databases">
        <title>Sequencing the genomes of 1000 actinobacteria strains.</title>
        <authorList>
            <person name="Klenk H.-P."/>
        </authorList>
    </citation>
    <scope>NUCLEOTIDE SEQUENCE [LARGE SCALE GENOMIC DNA]</scope>
    <source>
        <strain evidence="9 10">DSM 44343</strain>
    </source>
</reference>
<dbReference type="Gene3D" id="1.10.1740.10">
    <property type="match status" value="1"/>
</dbReference>
<name>A0A495ISP8_WILMA</name>
<dbReference type="Gene3D" id="1.10.10.10">
    <property type="entry name" value="Winged helix-like DNA-binding domain superfamily/Winged helix DNA-binding domain"/>
    <property type="match status" value="1"/>
</dbReference>
<organism evidence="9 10">
    <name type="scientific">Williamsia marianensis</name>
    <dbReference type="NCBI Taxonomy" id="85044"/>
    <lineage>
        <taxon>Bacteria</taxon>
        <taxon>Bacillati</taxon>
        <taxon>Actinomycetota</taxon>
        <taxon>Actinomycetes</taxon>
        <taxon>Mycobacteriales</taxon>
        <taxon>Nocardiaceae</taxon>
        <taxon>Williamsia</taxon>
    </lineage>
</organism>
<dbReference type="EMBL" id="RBKV01000002">
    <property type="protein sequence ID" value="RKR79826.1"/>
    <property type="molecule type" value="Genomic_DNA"/>
</dbReference>
<gene>
    <name evidence="9" type="ORF">DFJ75_4969</name>
</gene>
<dbReference type="AlphaFoldDB" id="A0A495ISP8"/>
<evidence type="ECO:0000256" key="5">
    <source>
        <dbReference type="ARBA" id="ARBA00023163"/>
    </source>
</evidence>
<accession>A0A495ISP8</accession>
<dbReference type="InterPro" id="IPR013325">
    <property type="entry name" value="RNA_pol_sigma_r2"/>
</dbReference>
<dbReference type="InterPro" id="IPR000838">
    <property type="entry name" value="RNA_pol_sigma70_ECF_CS"/>
</dbReference>
<evidence type="ECO:0000259" key="8">
    <source>
        <dbReference type="Pfam" id="PF08281"/>
    </source>
</evidence>
<evidence type="ECO:0000313" key="9">
    <source>
        <dbReference type="EMBL" id="RKR79826.1"/>
    </source>
</evidence>
<dbReference type="Proteomes" id="UP000274762">
    <property type="component" value="Unassembled WGS sequence"/>
</dbReference>
<dbReference type="InterPro" id="IPR014284">
    <property type="entry name" value="RNA_pol_sigma-70_dom"/>
</dbReference>
<feature type="domain" description="RNA polymerase sigma-70 region 2" evidence="7">
    <location>
        <begin position="34"/>
        <end position="102"/>
    </location>
</feature>
<evidence type="ECO:0000256" key="2">
    <source>
        <dbReference type="ARBA" id="ARBA00023015"/>
    </source>
</evidence>
<sequence length="200" mass="22554">MTAETLGISSAQSDDWALLLRDVGEGDAAAFDRLYRATRPRLYGLVFKTVRDAGYTEEVLQEVYLEVWQKAHLHSPVMGRPLSWLMMICHRRAVDRVRSEERHKRRTEAFAVLAAGAADAVAADEPVLVREEHREVRRHVAALSALQRQSITLVYFAGLTHTQGAQRLNVPVPTFKSRLRDGLVRLRGLHADSDREDVCA</sequence>
<dbReference type="PANTHER" id="PTHR43133">
    <property type="entry name" value="RNA POLYMERASE ECF-TYPE SIGMA FACTO"/>
    <property type="match status" value="1"/>
</dbReference>
<evidence type="ECO:0000313" key="10">
    <source>
        <dbReference type="Proteomes" id="UP000274762"/>
    </source>
</evidence>
<evidence type="ECO:0000256" key="4">
    <source>
        <dbReference type="ARBA" id="ARBA00023125"/>
    </source>
</evidence>
<evidence type="ECO:0000256" key="1">
    <source>
        <dbReference type="ARBA" id="ARBA00010641"/>
    </source>
</evidence>
<proteinExistence type="inferred from homology"/>